<name>A0AAD8GQF7_9APIA</name>
<sequence>MAFVSRIGNMLKQASSKNVNIESSLSNLSLCQAVRCMSSKLFVGGLPYSIDDGSLREAFAQHGDVTEARVIIDHSTGRSRGFGFVSYTSSEDATSAKNAMDGQDLQGRTVKVDFATERPRGGYGGGYGGGSNYGGGYGNSGGYGGGNSGGYGGGYGGGNSGGYGGGNSGGYGGGNSGGYGGGNSGGYGGGNGGGNSGGYGGGNNGGYAVAGSGDGFSAAGGSSSEFGDTGFSGTEYGGEPSAVENTRS</sequence>
<evidence type="ECO:0000256" key="3">
    <source>
        <dbReference type="SAM" id="MobiDB-lite"/>
    </source>
</evidence>
<evidence type="ECO:0000259" key="4">
    <source>
        <dbReference type="PROSITE" id="PS50102"/>
    </source>
</evidence>
<keyword evidence="1 2" id="KW-0694">RNA-binding</keyword>
<reference evidence="5" key="1">
    <citation type="submission" date="2023-02" db="EMBL/GenBank/DDBJ databases">
        <title>Genome of toxic invasive species Heracleum sosnowskyi carries increased number of genes despite the absence of recent whole-genome duplications.</title>
        <authorList>
            <person name="Schelkunov M."/>
            <person name="Shtratnikova V."/>
            <person name="Makarenko M."/>
            <person name="Klepikova A."/>
            <person name="Omelchenko D."/>
            <person name="Novikova G."/>
            <person name="Obukhova E."/>
            <person name="Bogdanov V."/>
            <person name="Penin A."/>
            <person name="Logacheva M."/>
        </authorList>
    </citation>
    <scope>NUCLEOTIDE SEQUENCE</scope>
    <source>
        <strain evidence="5">Hsosn_3</strain>
        <tissue evidence="5">Leaf</tissue>
    </source>
</reference>
<evidence type="ECO:0000256" key="1">
    <source>
        <dbReference type="ARBA" id="ARBA00022884"/>
    </source>
</evidence>
<dbReference type="CDD" id="cd21608">
    <property type="entry name" value="RRM2_NsCP33_like"/>
    <property type="match status" value="1"/>
</dbReference>
<dbReference type="GO" id="GO:0003723">
    <property type="term" value="F:RNA binding"/>
    <property type="evidence" value="ECO:0007669"/>
    <property type="project" value="UniProtKB-UniRule"/>
</dbReference>
<evidence type="ECO:0000313" key="5">
    <source>
        <dbReference type="EMBL" id="KAK1352349.1"/>
    </source>
</evidence>
<evidence type="ECO:0000256" key="2">
    <source>
        <dbReference type="PROSITE-ProRule" id="PRU00176"/>
    </source>
</evidence>
<gene>
    <name evidence="5" type="ORF">POM88_053288</name>
</gene>
<dbReference type="SMART" id="SM00360">
    <property type="entry name" value="RRM"/>
    <property type="match status" value="1"/>
</dbReference>
<dbReference type="InterPro" id="IPR048289">
    <property type="entry name" value="RRM2_NsCP33-like"/>
</dbReference>
<evidence type="ECO:0000313" key="6">
    <source>
        <dbReference type="Proteomes" id="UP001237642"/>
    </source>
</evidence>
<dbReference type="Proteomes" id="UP001237642">
    <property type="component" value="Unassembled WGS sequence"/>
</dbReference>
<dbReference type="InterPro" id="IPR000504">
    <property type="entry name" value="RRM_dom"/>
</dbReference>
<proteinExistence type="predicted"/>
<reference evidence="5" key="2">
    <citation type="submission" date="2023-05" db="EMBL/GenBank/DDBJ databases">
        <authorList>
            <person name="Schelkunov M.I."/>
        </authorList>
    </citation>
    <scope>NUCLEOTIDE SEQUENCE</scope>
    <source>
        <strain evidence="5">Hsosn_3</strain>
        <tissue evidence="5">Leaf</tissue>
    </source>
</reference>
<organism evidence="5 6">
    <name type="scientific">Heracleum sosnowskyi</name>
    <dbReference type="NCBI Taxonomy" id="360622"/>
    <lineage>
        <taxon>Eukaryota</taxon>
        <taxon>Viridiplantae</taxon>
        <taxon>Streptophyta</taxon>
        <taxon>Embryophyta</taxon>
        <taxon>Tracheophyta</taxon>
        <taxon>Spermatophyta</taxon>
        <taxon>Magnoliopsida</taxon>
        <taxon>eudicotyledons</taxon>
        <taxon>Gunneridae</taxon>
        <taxon>Pentapetalae</taxon>
        <taxon>asterids</taxon>
        <taxon>campanulids</taxon>
        <taxon>Apiales</taxon>
        <taxon>Apiaceae</taxon>
        <taxon>Apioideae</taxon>
        <taxon>apioid superclade</taxon>
        <taxon>Tordylieae</taxon>
        <taxon>Tordyliinae</taxon>
        <taxon>Heracleum</taxon>
    </lineage>
</organism>
<dbReference type="PANTHER" id="PTHR48027">
    <property type="entry name" value="HETEROGENEOUS NUCLEAR RIBONUCLEOPROTEIN 87F-RELATED"/>
    <property type="match status" value="1"/>
</dbReference>
<dbReference type="InterPro" id="IPR052462">
    <property type="entry name" value="SLIRP/GR-RBP-like"/>
</dbReference>
<dbReference type="SUPFAM" id="SSF54928">
    <property type="entry name" value="RNA-binding domain, RBD"/>
    <property type="match status" value="1"/>
</dbReference>
<comment type="caution">
    <text evidence="5">The sequence shown here is derived from an EMBL/GenBank/DDBJ whole genome shotgun (WGS) entry which is preliminary data.</text>
</comment>
<dbReference type="PROSITE" id="PS50102">
    <property type="entry name" value="RRM"/>
    <property type="match status" value="1"/>
</dbReference>
<keyword evidence="6" id="KW-1185">Reference proteome</keyword>
<dbReference type="InterPro" id="IPR012677">
    <property type="entry name" value="Nucleotide-bd_a/b_plait_sf"/>
</dbReference>
<dbReference type="Gene3D" id="3.30.70.330">
    <property type="match status" value="1"/>
</dbReference>
<protein>
    <submittedName>
        <fullName evidence="5">Glycine-rich RNA-binding protein 10-like</fullName>
    </submittedName>
</protein>
<accession>A0AAD8GQF7</accession>
<feature type="domain" description="RRM" evidence="4">
    <location>
        <begin position="39"/>
        <end position="117"/>
    </location>
</feature>
<dbReference type="InterPro" id="IPR035979">
    <property type="entry name" value="RBD_domain_sf"/>
</dbReference>
<dbReference type="EMBL" id="JAUIZM010000017">
    <property type="protein sequence ID" value="KAK1352349.1"/>
    <property type="molecule type" value="Genomic_DNA"/>
</dbReference>
<dbReference type="AlphaFoldDB" id="A0AAD8GQF7"/>
<feature type="compositionally biased region" description="Low complexity" evidence="3">
    <location>
        <begin position="218"/>
        <end position="228"/>
    </location>
</feature>
<dbReference type="Pfam" id="PF00076">
    <property type="entry name" value="RRM_1"/>
    <property type="match status" value="1"/>
</dbReference>
<feature type="region of interest" description="Disordered" evidence="3">
    <location>
        <begin position="218"/>
        <end position="248"/>
    </location>
</feature>